<dbReference type="Proteomes" id="UP000076503">
    <property type="component" value="Unassembled WGS sequence"/>
</dbReference>
<dbReference type="Pfam" id="PF00561">
    <property type="entry name" value="Abhydrolase_1"/>
    <property type="match status" value="1"/>
</dbReference>
<dbReference type="InterPro" id="IPR029058">
    <property type="entry name" value="AB_hydrolase_fold"/>
</dbReference>
<feature type="domain" description="AB hydrolase-1" evidence="2">
    <location>
        <begin position="49"/>
        <end position="179"/>
    </location>
</feature>
<dbReference type="Gene3D" id="3.40.50.1820">
    <property type="entry name" value="alpha/beta hydrolase"/>
    <property type="match status" value="1"/>
</dbReference>
<gene>
    <name evidence="3" type="ORF">N476_19980</name>
</gene>
<dbReference type="PATRIC" id="fig|1365251.3.peg.3310"/>
<evidence type="ECO:0000259" key="2">
    <source>
        <dbReference type="Pfam" id="PF00561"/>
    </source>
</evidence>
<organism evidence="3 4">
    <name type="scientific">Pseudoalteromonas luteoviolacea H33</name>
    <dbReference type="NCBI Taxonomy" id="1365251"/>
    <lineage>
        <taxon>Bacteria</taxon>
        <taxon>Pseudomonadati</taxon>
        <taxon>Pseudomonadota</taxon>
        <taxon>Gammaproteobacteria</taxon>
        <taxon>Alteromonadales</taxon>
        <taxon>Pseudoalteromonadaceae</taxon>
        <taxon>Pseudoalteromonas</taxon>
    </lineage>
</organism>
<keyword evidence="1" id="KW-0732">Signal</keyword>
<evidence type="ECO:0000256" key="1">
    <source>
        <dbReference type="SAM" id="SignalP"/>
    </source>
</evidence>
<evidence type="ECO:0000313" key="4">
    <source>
        <dbReference type="Proteomes" id="UP000076503"/>
    </source>
</evidence>
<comment type="caution">
    <text evidence="3">The sequence shown here is derived from an EMBL/GenBank/DDBJ whole genome shotgun (WGS) entry which is preliminary data.</text>
</comment>
<dbReference type="InterPro" id="IPR000073">
    <property type="entry name" value="AB_hydrolase_1"/>
</dbReference>
<proteinExistence type="predicted"/>
<accession>A0A167DTJ5</accession>
<dbReference type="SUPFAM" id="SSF53474">
    <property type="entry name" value="alpha/beta-Hydrolases"/>
    <property type="match status" value="1"/>
</dbReference>
<sequence>MIKITAFISLAILLQTYCASANIVAPAVSKHVDVGGVKLYIVCYGEGTPSIVVNSGFGGAGSQGGWEEVIRHMSPSNQICLYDRANLGKSEPFSGHYDVGVMAKQLGILLKKAQVQAPHILVGHSYGSYPIKLFNHAFPERVAAILLVDPTQYGMFNNAIAKWAPEQDTYSASFTQRMQDELSGWHNPDQNPEKVDLKASAQLIKDSRDFGDTPYVLLWSKNGVWRGGDAPVDWHPKAWQRMKTMYAEAIDKMHSLSSDKKIVFANTPQHNIFQYEPESVVKELRYLLDKLNQAPEKN</sequence>
<dbReference type="EMBL" id="AUXZ01000082">
    <property type="protein sequence ID" value="KZN49331.1"/>
    <property type="molecule type" value="Genomic_DNA"/>
</dbReference>
<dbReference type="OrthoDB" id="7185741at2"/>
<protein>
    <recommendedName>
        <fullName evidence="2">AB hydrolase-1 domain-containing protein</fullName>
    </recommendedName>
</protein>
<evidence type="ECO:0000313" key="3">
    <source>
        <dbReference type="EMBL" id="KZN49331.1"/>
    </source>
</evidence>
<reference evidence="3 4" key="1">
    <citation type="submission" date="2013-07" db="EMBL/GenBank/DDBJ databases">
        <title>Comparative Genomic and Metabolomic Analysis of Twelve Strains of Pseudoalteromonas luteoviolacea.</title>
        <authorList>
            <person name="Vynne N.G."/>
            <person name="Mansson M."/>
            <person name="Gram L."/>
        </authorList>
    </citation>
    <scope>NUCLEOTIDE SEQUENCE [LARGE SCALE GENOMIC DNA]</scope>
    <source>
        <strain evidence="3 4">H33</strain>
    </source>
</reference>
<dbReference type="RefSeq" id="WP_063362658.1">
    <property type="nucleotide sequence ID" value="NZ_AUXZ01000082.1"/>
</dbReference>
<feature type="signal peptide" evidence="1">
    <location>
        <begin position="1"/>
        <end position="21"/>
    </location>
</feature>
<dbReference type="AlphaFoldDB" id="A0A167DTJ5"/>
<name>A0A167DTJ5_9GAMM</name>
<feature type="chain" id="PRO_5007885364" description="AB hydrolase-1 domain-containing protein" evidence="1">
    <location>
        <begin position="22"/>
        <end position="298"/>
    </location>
</feature>